<dbReference type="AlphaFoldDB" id="A0A8X8Z8T8"/>
<evidence type="ECO:0000313" key="2">
    <source>
        <dbReference type="Proteomes" id="UP000298416"/>
    </source>
</evidence>
<protein>
    <submittedName>
        <fullName evidence="1">Uncharacterized protein</fullName>
    </submittedName>
</protein>
<gene>
    <name evidence="1" type="ORF">SASPL_141761</name>
</gene>
<proteinExistence type="predicted"/>
<comment type="caution">
    <text evidence="1">The sequence shown here is derived from an EMBL/GenBank/DDBJ whole genome shotgun (WGS) entry which is preliminary data.</text>
</comment>
<reference evidence="1" key="2">
    <citation type="submission" date="2020-08" db="EMBL/GenBank/DDBJ databases">
        <title>Plant Genome Project.</title>
        <authorList>
            <person name="Zhang R.-G."/>
        </authorList>
    </citation>
    <scope>NUCLEOTIDE SEQUENCE</scope>
    <source>
        <strain evidence="1">Huo1</strain>
        <tissue evidence="1">Leaf</tissue>
    </source>
</reference>
<evidence type="ECO:0000313" key="1">
    <source>
        <dbReference type="EMBL" id="KAG6395638.1"/>
    </source>
</evidence>
<name>A0A8X8Z8T8_SALSN</name>
<sequence length="92" mass="10429">MLGITKVLSRNHGGASVLRLGQRRMVGKAANRAAVHGSKLPVPNSIPEKELDMEIHKSIEEKTRKRREIENTVDSHLKNWPLLYFEQVVCSK</sequence>
<keyword evidence="2" id="KW-1185">Reference proteome</keyword>
<accession>A0A8X8Z8T8</accession>
<organism evidence="1">
    <name type="scientific">Salvia splendens</name>
    <name type="common">Scarlet sage</name>
    <dbReference type="NCBI Taxonomy" id="180675"/>
    <lineage>
        <taxon>Eukaryota</taxon>
        <taxon>Viridiplantae</taxon>
        <taxon>Streptophyta</taxon>
        <taxon>Embryophyta</taxon>
        <taxon>Tracheophyta</taxon>
        <taxon>Spermatophyta</taxon>
        <taxon>Magnoliopsida</taxon>
        <taxon>eudicotyledons</taxon>
        <taxon>Gunneridae</taxon>
        <taxon>Pentapetalae</taxon>
        <taxon>asterids</taxon>
        <taxon>lamiids</taxon>
        <taxon>Lamiales</taxon>
        <taxon>Lamiaceae</taxon>
        <taxon>Nepetoideae</taxon>
        <taxon>Mentheae</taxon>
        <taxon>Salviinae</taxon>
        <taxon>Salvia</taxon>
        <taxon>Salvia subgen. Calosphace</taxon>
        <taxon>core Calosphace</taxon>
    </lineage>
</organism>
<reference evidence="1" key="1">
    <citation type="submission" date="2018-01" db="EMBL/GenBank/DDBJ databases">
        <authorList>
            <person name="Mao J.F."/>
        </authorList>
    </citation>
    <scope>NUCLEOTIDE SEQUENCE</scope>
    <source>
        <strain evidence="1">Huo1</strain>
        <tissue evidence="1">Leaf</tissue>
    </source>
</reference>
<dbReference type="Proteomes" id="UP000298416">
    <property type="component" value="Unassembled WGS sequence"/>
</dbReference>
<dbReference type="EMBL" id="PNBA02000016">
    <property type="protein sequence ID" value="KAG6395638.1"/>
    <property type="molecule type" value="Genomic_DNA"/>
</dbReference>